<dbReference type="Gene3D" id="3.40.50.970">
    <property type="match status" value="2"/>
</dbReference>
<dbReference type="SUPFAM" id="SSF52518">
    <property type="entry name" value="Thiamin diphosphate-binding fold (THDP-binding)"/>
    <property type="match status" value="2"/>
</dbReference>
<reference evidence="6" key="1">
    <citation type="journal article" date="2019" name="Int. J. Syst. Evol. Microbiol.">
        <title>The Global Catalogue of Microorganisms (GCM) 10K type strain sequencing project: providing services to taxonomists for standard genome sequencing and annotation.</title>
        <authorList>
            <consortium name="The Broad Institute Genomics Platform"/>
            <consortium name="The Broad Institute Genome Sequencing Center for Infectious Disease"/>
            <person name="Wu L."/>
            <person name="Ma J."/>
        </authorList>
    </citation>
    <scope>NUCLEOTIDE SEQUENCE [LARGE SCALE GENOMIC DNA]</scope>
    <source>
        <strain evidence="6">JCM 3366</strain>
    </source>
</reference>
<dbReference type="PANTHER" id="PTHR18968">
    <property type="entry name" value="THIAMINE PYROPHOSPHATE ENZYMES"/>
    <property type="match status" value="1"/>
</dbReference>
<evidence type="ECO:0000259" key="4">
    <source>
        <dbReference type="Pfam" id="PF02776"/>
    </source>
</evidence>
<protein>
    <submittedName>
        <fullName evidence="5">Thiamine pyrophosphate-binding protein</fullName>
    </submittedName>
</protein>
<dbReference type="InterPro" id="IPR045229">
    <property type="entry name" value="TPP_enz"/>
</dbReference>
<dbReference type="InterPro" id="IPR029035">
    <property type="entry name" value="DHS-like_NAD/FAD-binding_dom"/>
</dbReference>
<evidence type="ECO:0000313" key="5">
    <source>
        <dbReference type="EMBL" id="MFC5584202.1"/>
    </source>
</evidence>
<dbReference type="Gene3D" id="3.40.50.1220">
    <property type="entry name" value="TPP-binding domain"/>
    <property type="match status" value="1"/>
</dbReference>
<gene>
    <name evidence="5" type="ORF">ACFPOD_03690</name>
</gene>
<keyword evidence="2" id="KW-0786">Thiamine pyrophosphate</keyword>
<evidence type="ECO:0000256" key="1">
    <source>
        <dbReference type="ARBA" id="ARBA00007812"/>
    </source>
</evidence>
<evidence type="ECO:0000259" key="3">
    <source>
        <dbReference type="Pfam" id="PF02775"/>
    </source>
</evidence>
<comment type="caution">
    <text evidence="5">The sequence shown here is derived from an EMBL/GenBank/DDBJ whole genome shotgun (WGS) entry which is preliminary data.</text>
</comment>
<dbReference type="PANTHER" id="PTHR18968:SF13">
    <property type="entry name" value="ACETOLACTATE SYNTHASE CATALYTIC SUBUNIT, MITOCHONDRIAL"/>
    <property type="match status" value="1"/>
</dbReference>
<feature type="domain" description="Thiamine pyrophosphate enzyme TPP-binding" evidence="3">
    <location>
        <begin position="425"/>
        <end position="578"/>
    </location>
</feature>
<dbReference type="EMBL" id="JBHSNB010000001">
    <property type="protein sequence ID" value="MFC5584202.1"/>
    <property type="molecule type" value="Genomic_DNA"/>
</dbReference>
<feature type="domain" description="Thiamine pyrophosphate enzyme N-terminal TPP-binding" evidence="4">
    <location>
        <begin position="12"/>
        <end position="114"/>
    </location>
</feature>
<sequence length="583" mass="65159">MSAEGAYKGYKSDVIVDLIKRYDFPFITMNPGASFRGLHDSLINYGNNEPPMMLCQHEETAVQIAHGYAKATNEPMAVILHNLVGLLHSNMAIYYAFIDRVPIFIMGATGPMHEGERRPMIDWTHTALVQGDAVRLYTKWDYQPTAIEGVPESFARAYSIMTTQPQGPIYMCYDAAMQEEELTGPVPLPPPDAARTPTPMMPDPRALEAIADKLVAAEHPVLIAQYVGRQKGGFENMIELAETVGAPVWDAKSALNFPNRHPLNASYDKSVFRNADLIVGLDMRDWEKETCEYVMTERVVRPLAPDNCEWVEIGIAEVGISKWSFDYGRMQHCSIRALGDTILGIPELTRLCAERIARDPDAQARIAARKEAQGKRQLQLWSEWQDKARENWDASPVSLGRLSLEIWDAIKDEDWVLSGHTLKEWARKTWTFDKPHQHPGTDLGTATQIGISLGVALAHKGTGRIVVDIQPDGDLMFDAGALWVAAKYEIPILIVMFNNRAYYNDWDHQIAVARDRNTDETRAHIGMDLFGPDPDFGALARSMGMYGEGPIDDPDEVAPAIRRALAEVKAGRPALVDIITQHR</sequence>
<dbReference type="SUPFAM" id="SSF52467">
    <property type="entry name" value="DHS-like NAD/FAD-binding domain"/>
    <property type="match status" value="1"/>
</dbReference>
<dbReference type="Proteomes" id="UP001596107">
    <property type="component" value="Unassembled WGS sequence"/>
</dbReference>
<dbReference type="InterPro" id="IPR029061">
    <property type="entry name" value="THDP-binding"/>
</dbReference>
<proteinExistence type="inferred from homology"/>
<comment type="similarity">
    <text evidence="1">Belongs to the TPP enzyme family.</text>
</comment>
<dbReference type="Pfam" id="PF02776">
    <property type="entry name" value="TPP_enzyme_N"/>
    <property type="match status" value="1"/>
</dbReference>
<dbReference type="InterPro" id="IPR011766">
    <property type="entry name" value="TPP_enzyme_TPP-bd"/>
</dbReference>
<dbReference type="RefSeq" id="WP_223019984.1">
    <property type="nucleotide sequence ID" value="NZ_CP078143.1"/>
</dbReference>
<organism evidence="5 6">
    <name type="scientific">Nitratireductor kimnyeongensis</name>
    <dbReference type="NCBI Taxonomy" id="430679"/>
    <lineage>
        <taxon>Bacteria</taxon>
        <taxon>Pseudomonadati</taxon>
        <taxon>Pseudomonadota</taxon>
        <taxon>Alphaproteobacteria</taxon>
        <taxon>Hyphomicrobiales</taxon>
        <taxon>Phyllobacteriaceae</taxon>
        <taxon>Nitratireductor</taxon>
    </lineage>
</organism>
<name>A0ABW0T4U8_9HYPH</name>
<dbReference type="Pfam" id="PF02775">
    <property type="entry name" value="TPP_enzyme_C"/>
    <property type="match status" value="1"/>
</dbReference>
<evidence type="ECO:0000256" key="2">
    <source>
        <dbReference type="ARBA" id="ARBA00023052"/>
    </source>
</evidence>
<dbReference type="InterPro" id="IPR012001">
    <property type="entry name" value="Thiamin_PyroP_enz_TPP-bd_dom"/>
</dbReference>
<keyword evidence="6" id="KW-1185">Reference proteome</keyword>
<evidence type="ECO:0000313" key="6">
    <source>
        <dbReference type="Proteomes" id="UP001596107"/>
    </source>
</evidence>
<accession>A0ABW0T4U8</accession>
<dbReference type="CDD" id="cd07035">
    <property type="entry name" value="TPP_PYR_POX_like"/>
    <property type="match status" value="1"/>
</dbReference>